<dbReference type="AlphaFoldDB" id="A0A1C1CGQ6"/>
<dbReference type="STRING" id="86049.A0A1C1CGQ6"/>
<gene>
    <name evidence="2" type="ORF">CLCR_03698</name>
</gene>
<dbReference type="GO" id="GO:0003735">
    <property type="term" value="F:structural constituent of ribosome"/>
    <property type="evidence" value="ECO:0007669"/>
    <property type="project" value="TreeGrafter"/>
</dbReference>
<sequence length="204" mass="23951">MPTAMQSTMVTSASSRFYKLCAQILHPSFRRHQSTNTYRRTRSRLNIKPDPDFLPSKTEPHDHIIYNPPPSMPNVYHTPNLFLPKNDRRKVFPDPETRGLQLQSAQQLPAVKGQTEKRYHLTEKDLEEMRRLRMTDPTQWSVSKLSKKFDCSPVFTHLVVDGLAPQKGKEQQMVTAIIKSNWGKKRREAREDRQIRKERWLKDA</sequence>
<dbReference type="VEuPathDB" id="FungiDB:CLCR_03698"/>
<name>A0A1C1CGQ6_9EURO</name>
<dbReference type="OrthoDB" id="6021263at2759"/>
<comment type="caution">
    <text evidence="2">The sequence shown here is derived from an EMBL/GenBank/DDBJ whole genome shotgun (WGS) entry which is preliminary data.</text>
</comment>
<keyword evidence="2" id="KW-0687">Ribonucleoprotein</keyword>
<protein>
    <submittedName>
        <fullName evidence="2">Mitochondrial 54S ribosomal protein YmL20</fullName>
    </submittedName>
</protein>
<dbReference type="GO" id="GO:0005762">
    <property type="term" value="C:mitochondrial large ribosomal subunit"/>
    <property type="evidence" value="ECO:0007669"/>
    <property type="project" value="TreeGrafter"/>
</dbReference>
<evidence type="ECO:0000313" key="3">
    <source>
        <dbReference type="Proteomes" id="UP000094526"/>
    </source>
</evidence>
<keyword evidence="3" id="KW-1185">Reference proteome</keyword>
<accession>A0A1C1CGQ6</accession>
<dbReference type="Pfam" id="PF12824">
    <property type="entry name" value="MRP-L20"/>
    <property type="match status" value="1"/>
</dbReference>
<feature type="compositionally biased region" description="Basic and acidic residues" evidence="1">
    <location>
        <begin position="188"/>
        <end position="204"/>
    </location>
</feature>
<dbReference type="PANTHER" id="PTHR28266:SF1">
    <property type="entry name" value="LARGE RIBOSOMAL SUBUNIT PROTEIN ML58"/>
    <property type="match status" value="1"/>
</dbReference>
<dbReference type="VEuPathDB" id="FungiDB:G647_04637"/>
<dbReference type="PANTHER" id="PTHR28266">
    <property type="entry name" value="54S RIBOSOMAL PROTEIN L20, MITOCHONDRIAL"/>
    <property type="match status" value="1"/>
</dbReference>
<evidence type="ECO:0000313" key="2">
    <source>
        <dbReference type="EMBL" id="OCT47704.1"/>
    </source>
</evidence>
<dbReference type="InterPro" id="IPR024388">
    <property type="entry name" value="Ribosomal_mL58"/>
</dbReference>
<dbReference type="eggNOG" id="ENOG502S0A4">
    <property type="taxonomic scope" value="Eukaryota"/>
</dbReference>
<feature type="region of interest" description="Disordered" evidence="1">
    <location>
        <begin position="183"/>
        <end position="204"/>
    </location>
</feature>
<proteinExistence type="predicted"/>
<organism evidence="2 3">
    <name type="scientific">Cladophialophora carrionii</name>
    <dbReference type="NCBI Taxonomy" id="86049"/>
    <lineage>
        <taxon>Eukaryota</taxon>
        <taxon>Fungi</taxon>
        <taxon>Dikarya</taxon>
        <taxon>Ascomycota</taxon>
        <taxon>Pezizomycotina</taxon>
        <taxon>Eurotiomycetes</taxon>
        <taxon>Chaetothyriomycetidae</taxon>
        <taxon>Chaetothyriales</taxon>
        <taxon>Herpotrichiellaceae</taxon>
        <taxon>Cladophialophora</taxon>
    </lineage>
</organism>
<dbReference type="EMBL" id="LGRB01000013">
    <property type="protein sequence ID" value="OCT47704.1"/>
    <property type="molecule type" value="Genomic_DNA"/>
</dbReference>
<reference evidence="3" key="1">
    <citation type="submission" date="2015-07" db="EMBL/GenBank/DDBJ databases">
        <authorList>
            <person name="Teixeira M.M."/>
            <person name="Souza R.C."/>
            <person name="Almeida L.G."/>
            <person name="Vicente V.A."/>
            <person name="de Hoog S."/>
            <person name="Bocca A.L."/>
            <person name="de Almeida S.R."/>
            <person name="Vasconcelos A.T."/>
            <person name="Felipe M.S."/>
        </authorList>
    </citation>
    <scope>NUCLEOTIDE SEQUENCE [LARGE SCALE GENOMIC DNA]</scope>
    <source>
        <strain evidence="3">KSF</strain>
    </source>
</reference>
<evidence type="ECO:0000256" key="1">
    <source>
        <dbReference type="SAM" id="MobiDB-lite"/>
    </source>
</evidence>
<dbReference type="Proteomes" id="UP000094526">
    <property type="component" value="Unassembled WGS sequence"/>
</dbReference>
<keyword evidence="2" id="KW-0689">Ribosomal protein</keyword>